<dbReference type="AlphaFoldDB" id="A0A1J4MFU4"/>
<dbReference type="OrthoDB" id="338552at2759"/>
<name>A0A1J4MFU4_9CRYT</name>
<dbReference type="EMBL" id="LRBP01000028">
    <property type="protein sequence ID" value="OII71709.1"/>
    <property type="molecule type" value="Genomic_DNA"/>
</dbReference>
<organism evidence="1 2">
    <name type="scientific">Cryptosporidium ubiquitum</name>
    <dbReference type="NCBI Taxonomy" id="857276"/>
    <lineage>
        <taxon>Eukaryota</taxon>
        <taxon>Sar</taxon>
        <taxon>Alveolata</taxon>
        <taxon>Apicomplexa</taxon>
        <taxon>Conoidasida</taxon>
        <taxon>Coccidia</taxon>
        <taxon>Eucoccidiorida</taxon>
        <taxon>Eimeriorina</taxon>
        <taxon>Cryptosporidiidae</taxon>
        <taxon>Cryptosporidium</taxon>
    </lineage>
</organism>
<dbReference type="GO" id="GO:0000122">
    <property type="term" value="P:negative regulation of transcription by RNA polymerase II"/>
    <property type="evidence" value="ECO:0007669"/>
    <property type="project" value="InterPro"/>
</dbReference>
<dbReference type="PRINTS" id="PR01502">
    <property type="entry name" value="UXTPROTEIN"/>
</dbReference>
<protein>
    <submittedName>
        <fullName evidence="1">Uncharacterized protein</fullName>
    </submittedName>
</protein>
<comment type="caution">
    <text evidence="1">The sequence shown here is derived from an EMBL/GenBank/DDBJ whole genome shotgun (WGS) entry which is preliminary data.</text>
</comment>
<dbReference type="RefSeq" id="XP_028873328.1">
    <property type="nucleotide sequence ID" value="XM_029018335.1"/>
</dbReference>
<evidence type="ECO:0000313" key="1">
    <source>
        <dbReference type="EMBL" id="OII71709.1"/>
    </source>
</evidence>
<reference evidence="1 2" key="1">
    <citation type="submission" date="2016-10" db="EMBL/GenBank/DDBJ databases">
        <title>Reductive evolution of mitochondrial metabolism and differential evolution of invasion-related proteins in Cryptosporidium.</title>
        <authorList>
            <person name="Liu S."/>
            <person name="Roellig D.M."/>
            <person name="Guo Y."/>
            <person name="Li N."/>
            <person name="Frace M.A."/>
            <person name="Tang K."/>
            <person name="Zhang L."/>
            <person name="Feng Y."/>
            <person name="Xiao L."/>
        </authorList>
    </citation>
    <scope>NUCLEOTIDE SEQUENCE [LARGE SCALE GENOMIC DNA]</scope>
    <source>
        <strain evidence="1">39726</strain>
    </source>
</reference>
<proteinExistence type="predicted"/>
<gene>
    <name evidence="1" type="ORF">cubi_01323</name>
</gene>
<dbReference type="VEuPathDB" id="CryptoDB:cubi_01323"/>
<accession>A0A1J4MFU4</accession>
<keyword evidence="2" id="KW-1185">Reference proteome</keyword>
<sequence length="76" mass="9113">MKVDNQIEEIHKYEDFLENVLQKDLEKLLKQKEEILVKIQEIQKLERNVSIFKEMNLSELNTRTNLGCDVYVDTLM</sequence>
<dbReference type="GO" id="GO:0003714">
    <property type="term" value="F:transcription corepressor activity"/>
    <property type="evidence" value="ECO:0007669"/>
    <property type="project" value="InterPro"/>
</dbReference>
<dbReference type="InterPro" id="IPR003994">
    <property type="entry name" value="UXT"/>
</dbReference>
<evidence type="ECO:0000313" key="2">
    <source>
        <dbReference type="Proteomes" id="UP000186176"/>
    </source>
</evidence>
<dbReference type="GeneID" id="39978114"/>
<dbReference type="Proteomes" id="UP000186176">
    <property type="component" value="Unassembled WGS sequence"/>
</dbReference>